<feature type="domain" description="YCII-related" evidence="2">
    <location>
        <begin position="10"/>
        <end position="83"/>
    </location>
</feature>
<evidence type="ECO:0000313" key="3">
    <source>
        <dbReference type="EMBL" id="PIZ39177.1"/>
    </source>
</evidence>
<dbReference type="Gene3D" id="3.30.70.1060">
    <property type="entry name" value="Dimeric alpha+beta barrel"/>
    <property type="match status" value="1"/>
</dbReference>
<gene>
    <name evidence="3" type="ORF">COY37_05380</name>
</gene>
<dbReference type="Pfam" id="PF03795">
    <property type="entry name" value="YCII"/>
    <property type="match status" value="1"/>
</dbReference>
<dbReference type="SUPFAM" id="SSF54909">
    <property type="entry name" value="Dimeric alpha+beta barrel"/>
    <property type="match status" value="1"/>
</dbReference>
<comment type="similarity">
    <text evidence="1">Belongs to the YciI family.</text>
</comment>
<reference evidence="4" key="1">
    <citation type="submission" date="2017-09" db="EMBL/GenBank/DDBJ databases">
        <title>Depth-based differentiation of microbial function through sediment-hosted aquifers and enrichment of novel symbionts in the deep terrestrial subsurface.</title>
        <authorList>
            <person name="Probst A.J."/>
            <person name="Ladd B."/>
            <person name="Jarett J.K."/>
            <person name="Geller-Mcgrath D.E."/>
            <person name="Sieber C.M.K."/>
            <person name="Emerson J.B."/>
            <person name="Anantharaman K."/>
            <person name="Thomas B.C."/>
            <person name="Malmstrom R."/>
            <person name="Stieglmeier M."/>
            <person name="Klingl A."/>
            <person name="Woyke T."/>
            <person name="Ryan C.M."/>
            <person name="Banfield J.F."/>
        </authorList>
    </citation>
    <scope>NUCLEOTIDE SEQUENCE [LARGE SCALE GENOMIC DNA]</scope>
</reference>
<comment type="caution">
    <text evidence="3">The sequence shown here is derived from an EMBL/GenBank/DDBJ whole genome shotgun (WGS) entry which is preliminary data.</text>
</comment>
<organism evidence="3 4">
    <name type="scientific">Candidatus Aquicultor secundus</name>
    <dbReference type="NCBI Taxonomy" id="1973895"/>
    <lineage>
        <taxon>Bacteria</taxon>
        <taxon>Bacillati</taxon>
        <taxon>Actinomycetota</taxon>
        <taxon>Candidatus Aquicultoria</taxon>
        <taxon>Candidatus Aquicultorales</taxon>
        <taxon>Candidatus Aquicultoraceae</taxon>
        <taxon>Candidatus Aquicultor</taxon>
    </lineage>
</organism>
<accession>A0A2M7T854</accession>
<dbReference type="RefSeq" id="WP_286976583.1">
    <property type="nucleotide sequence ID" value="NZ_PEXG01000075.1"/>
</dbReference>
<evidence type="ECO:0000313" key="4">
    <source>
        <dbReference type="Proteomes" id="UP000230956"/>
    </source>
</evidence>
<sequence>MSICIDFFYFMKNDPDKIREVVPAHIAYWKNNNFEKYIGGPFADRSGGLISFEAMGLADATAIIEKDPFIVHGLIAEKWIKEWMPEK</sequence>
<dbReference type="InterPro" id="IPR005545">
    <property type="entry name" value="YCII"/>
</dbReference>
<protein>
    <recommendedName>
        <fullName evidence="2">YCII-related domain-containing protein</fullName>
    </recommendedName>
</protein>
<dbReference type="AlphaFoldDB" id="A0A2M7T854"/>
<dbReference type="Proteomes" id="UP000230956">
    <property type="component" value="Unassembled WGS sequence"/>
</dbReference>
<proteinExistence type="inferred from homology"/>
<evidence type="ECO:0000259" key="2">
    <source>
        <dbReference type="Pfam" id="PF03795"/>
    </source>
</evidence>
<evidence type="ECO:0000256" key="1">
    <source>
        <dbReference type="ARBA" id="ARBA00007689"/>
    </source>
</evidence>
<dbReference type="InterPro" id="IPR011008">
    <property type="entry name" value="Dimeric_a/b-barrel"/>
</dbReference>
<name>A0A2M7T854_9ACTN</name>
<dbReference type="EMBL" id="PFNG01000128">
    <property type="protein sequence ID" value="PIZ39177.1"/>
    <property type="molecule type" value="Genomic_DNA"/>
</dbReference>